<accession>A0ABN2KA32</accession>
<dbReference type="Gene3D" id="3.40.630.30">
    <property type="match status" value="1"/>
</dbReference>
<sequence>MTAATPHVVAAIVREAHEAADVADRRAAVITRPAVGDELDAVLDRFTVTWGEGRGPDRSILQALDHAGNTLLIAVPTEPATRNGRVEARPPQEDASRNPADPPRPPPAPALGALLGFLGWGDGVHLHSHMNAVDPVARGRGIGLALKLRQRAICLEHGVAEVRWTYDPLIRRNARMNLVRLGAEVIAFHPDFYGRLDDAITGADRSDRFEVRWRLDSPRTTRALARESQPAWSARGGLALVPDFEGLRADDPAEAARLRELSRAAFAALGDRGQGLRVELDAAGDYVFTTDDPDREAR</sequence>
<evidence type="ECO:0000313" key="2">
    <source>
        <dbReference type="EMBL" id="GAA1751201.1"/>
    </source>
</evidence>
<reference evidence="2 3" key="1">
    <citation type="journal article" date="2019" name="Int. J. Syst. Evol. Microbiol.">
        <title>The Global Catalogue of Microorganisms (GCM) 10K type strain sequencing project: providing services to taxonomists for standard genome sequencing and annotation.</title>
        <authorList>
            <consortium name="The Broad Institute Genomics Platform"/>
            <consortium name="The Broad Institute Genome Sequencing Center for Infectious Disease"/>
            <person name="Wu L."/>
            <person name="Ma J."/>
        </authorList>
    </citation>
    <scope>NUCLEOTIDE SEQUENCE [LARGE SCALE GENOMIC DNA]</scope>
    <source>
        <strain evidence="2 3">JCM 14319</strain>
    </source>
</reference>
<proteinExistence type="predicted"/>
<dbReference type="EMBL" id="BAAANH010000001">
    <property type="protein sequence ID" value="GAA1751201.1"/>
    <property type="molecule type" value="Genomic_DNA"/>
</dbReference>
<evidence type="ECO:0000256" key="1">
    <source>
        <dbReference type="SAM" id="MobiDB-lite"/>
    </source>
</evidence>
<feature type="compositionally biased region" description="Basic and acidic residues" evidence="1">
    <location>
        <begin position="84"/>
        <end position="96"/>
    </location>
</feature>
<name>A0ABN2KA32_9MICO</name>
<gene>
    <name evidence="2" type="ORF">GCM10009747_05710</name>
</gene>
<dbReference type="RefSeq" id="WP_232498307.1">
    <property type="nucleotide sequence ID" value="NZ_BAAANH010000001.1"/>
</dbReference>
<protein>
    <recommendedName>
        <fullName evidence="4">N-acetyltransferase domain-containing protein</fullName>
    </recommendedName>
</protein>
<dbReference type="InterPro" id="IPR038764">
    <property type="entry name" value="GNAT_N_AcTrfase_prd"/>
</dbReference>
<evidence type="ECO:0008006" key="4">
    <source>
        <dbReference type="Google" id="ProtNLM"/>
    </source>
</evidence>
<organism evidence="2 3">
    <name type="scientific">Agromyces humatus</name>
    <dbReference type="NCBI Taxonomy" id="279573"/>
    <lineage>
        <taxon>Bacteria</taxon>
        <taxon>Bacillati</taxon>
        <taxon>Actinomycetota</taxon>
        <taxon>Actinomycetes</taxon>
        <taxon>Micrococcales</taxon>
        <taxon>Microbacteriaceae</taxon>
        <taxon>Agromyces</taxon>
    </lineage>
</organism>
<feature type="region of interest" description="Disordered" evidence="1">
    <location>
        <begin position="76"/>
        <end position="108"/>
    </location>
</feature>
<dbReference type="InterPro" id="IPR016181">
    <property type="entry name" value="Acyl_CoA_acyltransferase"/>
</dbReference>
<evidence type="ECO:0000313" key="3">
    <source>
        <dbReference type="Proteomes" id="UP001500506"/>
    </source>
</evidence>
<dbReference type="PANTHER" id="PTHR41700">
    <property type="entry name" value="GCN5-RELATED N-ACETYLTRANSFERASE"/>
    <property type="match status" value="1"/>
</dbReference>
<comment type="caution">
    <text evidence="2">The sequence shown here is derived from an EMBL/GenBank/DDBJ whole genome shotgun (WGS) entry which is preliminary data.</text>
</comment>
<dbReference type="SUPFAM" id="SSF55729">
    <property type="entry name" value="Acyl-CoA N-acyltransferases (Nat)"/>
    <property type="match status" value="1"/>
</dbReference>
<dbReference type="PANTHER" id="PTHR41700:SF1">
    <property type="entry name" value="N-ACETYLTRANSFERASE DOMAIN-CONTAINING PROTEIN"/>
    <property type="match status" value="1"/>
</dbReference>
<dbReference type="Proteomes" id="UP001500506">
    <property type="component" value="Unassembled WGS sequence"/>
</dbReference>
<keyword evidence="3" id="KW-1185">Reference proteome</keyword>